<dbReference type="GO" id="GO:0016787">
    <property type="term" value="F:hydrolase activity"/>
    <property type="evidence" value="ECO:0007669"/>
    <property type="project" value="UniProtKB-KW"/>
</dbReference>
<evidence type="ECO:0000313" key="3">
    <source>
        <dbReference type="Proteomes" id="UP000886890"/>
    </source>
</evidence>
<organism evidence="2 3">
    <name type="scientific">Candidatus Fusicatenibacter merdavium</name>
    <dbReference type="NCBI Taxonomy" id="2838600"/>
    <lineage>
        <taxon>Bacteria</taxon>
        <taxon>Bacillati</taxon>
        <taxon>Bacillota</taxon>
        <taxon>Clostridia</taxon>
        <taxon>Lachnospirales</taxon>
        <taxon>Lachnospiraceae</taxon>
        <taxon>Fusicatenibacter</taxon>
    </lineage>
</organism>
<dbReference type="InterPro" id="IPR052043">
    <property type="entry name" value="PolySaccharide_Degr_Enz"/>
</dbReference>
<evidence type="ECO:0000256" key="1">
    <source>
        <dbReference type="ARBA" id="ARBA00022801"/>
    </source>
</evidence>
<sequence>MINEQIRRPDGTYQRRDDTMWIDDVYMSVPFLIRYADVDPEAETLDEACRQILHFRDYFEIPHHDGNGGSLMAHMRDLHRKSANGIPWSRGNAWVLFFLSEILMALPQTHHAREELRSFFLRLCKGYQSVQDISGLWHQVRDEPDTYLETSGSAMFLCVMARDVRYGFLMIPMGQGL</sequence>
<gene>
    <name evidence="2" type="ORF">H9734_10985</name>
</gene>
<dbReference type="EMBL" id="DXEK01000181">
    <property type="protein sequence ID" value="HIX78101.1"/>
    <property type="molecule type" value="Genomic_DNA"/>
</dbReference>
<dbReference type="GO" id="GO:0005975">
    <property type="term" value="P:carbohydrate metabolic process"/>
    <property type="evidence" value="ECO:0007669"/>
    <property type="project" value="InterPro"/>
</dbReference>
<comment type="caution">
    <text evidence="2">The sequence shown here is derived from an EMBL/GenBank/DDBJ whole genome shotgun (WGS) entry which is preliminary data.</text>
</comment>
<dbReference type="InterPro" id="IPR008928">
    <property type="entry name" value="6-hairpin_glycosidase_sf"/>
</dbReference>
<dbReference type="Proteomes" id="UP000886890">
    <property type="component" value="Unassembled WGS sequence"/>
</dbReference>
<reference evidence="2" key="1">
    <citation type="journal article" date="2021" name="PeerJ">
        <title>Extensive microbial diversity within the chicken gut microbiome revealed by metagenomics and culture.</title>
        <authorList>
            <person name="Gilroy R."/>
            <person name="Ravi A."/>
            <person name="Getino M."/>
            <person name="Pursley I."/>
            <person name="Horton D.L."/>
            <person name="Alikhan N.F."/>
            <person name="Baker D."/>
            <person name="Gharbi K."/>
            <person name="Hall N."/>
            <person name="Watson M."/>
            <person name="Adriaenssens E.M."/>
            <person name="Foster-Nyarko E."/>
            <person name="Jarju S."/>
            <person name="Secka A."/>
            <person name="Antonio M."/>
            <person name="Oren A."/>
            <person name="Chaudhuri R.R."/>
            <person name="La Ragione R."/>
            <person name="Hildebrand F."/>
            <person name="Pallen M.J."/>
        </authorList>
    </citation>
    <scope>NUCLEOTIDE SEQUENCE</scope>
    <source>
        <strain evidence="2">CHK183-1962</strain>
    </source>
</reference>
<dbReference type="Pfam" id="PF07470">
    <property type="entry name" value="Glyco_hydro_88"/>
    <property type="match status" value="1"/>
</dbReference>
<dbReference type="PANTHER" id="PTHR33886:SF8">
    <property type="entry name" value="UNSATURATED RHAMNOGALACTURONAN HYDROLASE (EUROFUNG)"/>
    <property type="match status" value="1"/>
</dbReference>
<dbReference type="InterPro" id="IPR010905">
    <property type="entry name" value="Glyco_hydro_88"/>
</dbReference>
<dbReference type="PANTHER" id="PTHR33886">
    <property type="entry name" value="UNSATURATED RHAMNOGALACTURONAN HYDROLASE (EUROFUNG)"/>
    <property type="match status" value="1"/>
</dbReference>
<accession>A0A9D2BJ67</accession>
<evidence type="ECO:0000313" key="2">
    <source>
        <dbReference type="EMBL" id="HIX78101.1"/>
    </source>
</evidence>
<protein>
    <submittedName>
        <fullName evidence="2">Glycoside hydrolase family 88 protein</fullName>
    </submittedName>
</protein>
<keyword evidence="1 2" id="KW-0378">Hydrolase</keyword>
<proteinExistence type="predicted"/>
<dbReference type="Gene3D" id="1.50.10.10">
    <property type="match status" value="1"/>
</dbReference>
<dbReference type="AlphaFoldDB" id="A0A9D2BJ67"/>
<dbReference type="SUPFAM" id="SSF48208">
    <property type="entry name" value="Six-hairpin glycosidases"/>
    <property type="match status" value="1"/>
</dbReference>
<reference evidence="2" key="2">
    <citation type="submission" date="2021-04" db="EMBL/GenBank/DDBJ databases">
        <authorList>
            <person name="Gilroy R."/>
        </authorList>
    </citation>
    <scope>NUCLEOTIDE SEQUENCE</scope>
    <source>
        <strain evidence="2">CHK183-1962</strain>
    </source>
</reference>
<name>A0A9D2BJ67_9FIRM</name>
<dbReference type="InterPro" id="IPR012341">
    <property type="entry name" value="6hp_glycosidase-like_sf"/>
</dbReference>